<organism evidence="2 3">
    <name type="scientific">Sorghum bicolor</name>
    <name type="common">Sorghum</name>
    <name type="synonym">Sorghum vulgare</name>
    <dbReference type="NCBI Taxonomy" id="4558"/>
    <lineage>
        <taxon>Eukaryota</taxon>
        <taxon>Viridiplantae</taxon>
        <taxon>Streptophyta</taxon>
        <taxon>Embryophyta</taxon>
        <taxon>Tracheophyta</taxon>
        <taxon>Spermatophyta</taxon>
        <taxon>Magnoliopsida</taxon>
        <taxon>Liliopsida</taxon>
        <taxon>Poales</taxon>
        <taxon>Poaceae</taxon>
        <taxon>PACMAD clade</taxon>
        <taxon>Panicoideae</taxon>
        <taxon>Andropogonodae</taxon>
        <taxon>Andropogoneae</taxon>
        <taxon>Sorghinae</taxon>
        <taxon>Sorghum</taxon>
    </lineage>
</organism>
<dbReference type="InParanoid" id="A0A1Z5SBQ6"/>
<reference evidence="2 3" key="1">
    <citation type="journal article" date="2009" name="Nature">
        <title>The Sorghum bicolor genome and the diversification of grasses.</title>
        <authorList>
            <person name="Paterson A.H."/>
            <person name="Bowers J.E."/>
            <person name="Bruggmann R."/>
            <person name="Dubchak I."/>
            <person name="Grimwood J."/>
            <person name="Gundlach H."/>
            <person name="Haberer G."/>
            <person name="Hellsten U."/>
            <person name="Mitros T."/>
            <person name="Poliakov A."/>
            <person name="Schmutz J."/>
            <person name="Spannagl M."/>
            <person name="Tang H."/>
            <person name="Wang X."/>
            <person name="Wicker T."/>
            <person name="Bharti A.K."/>
            <person name="Chapman J."/>
            <person name="Feltus F.A."/>
            <person name="Gowik U."/>
            <person name="Grigoriev I.V."/>
            <person name="Lyons E."/>
            <person name="Maher C.A."/>
            <person name="Martis M."/>
            <person name="Narechania A."/>
            <person name="Otillar R.P."/>
            <person name="Penning B.W."/>
            <person name="Salamov A.A."/>
            <person name="Wang Y."/>
            <person name="Zhang L."/>
            <person name="Carpita N.C."/>
            <person name="Freeling M."/>
            <person name="Gingle A.R."/>
            <person name="Hash C.T."/>
            <person name="Keller B."/>
            <person name="Klein P."/>
            <person name="Kresovich S."/>
            <person name="McCann M.C."/>
            <person name="Ming R."/>
            <person name="Peterson D.G."/>
            <person name="Mehboob-ur-Rahman"/>
            <person name="Ware D."/>
            <person name="Westhoff P."/>
            <person name="Mayer K.F."/>
            <person name="Messing J."/>
            <person name="Rokhsar D.S."/>
        </authorList>
    </citation>
    <scope>NUCLEOTIDE SEQUENCE [LARGE SCALE GENOMIC DNA]</scope>
    <source>
        <strain evidence="3">cv. BTx623</strain>
    </source>
</reference>
<evidence type="ECO:0000313" key="3">
    <source>
        <dbReference type="Proteomes" id="UP000000768"/>
    </source>
</evidence>
<keyword evidence="3" id="KW-1185">Reference proteome</keyword>
<dbReference type="AlphaFoldDB" id="A0A1Z5SBQ6"/>
<reference evidence="3" key="2">
    <citation type="journal article" date="2018" name="Plant J.">
        <title>The Sorghum bicolor reference genome: improved assembly, gene annotations, a transcriptome atlas, and signatures of genome organization.</title>
        <authorList>
            <person name="McCormick R.F."/>
            <person name="Truong S.K."/>
            <person name="Sreedasyam A."/>
            <person name="Jenkins J."/>
            <person name="Shu S."/>
            <person name="Sims D."/>
            <person name="Kennedy M."/>
            <person name="Amirebrahimi M."/>
            <person name="Weers B.D."/>
            <person name="McKinley B."/>
            <person name="Mattison A."/>
            <person name="Morishige D.T."/>
            <person name="Grimwood J."/>
            <person name="Schmutz J."/>
            <person name="Mullet J.E."/>
        </authorList>
    </citation>
    <scope>NUCLEOTIDE SEQUENCE [LARGE SCALE GENOMIC DNA]</scope>
    <source>
        <strain evidence="3">cv. BTx623</strain>
    </source>
</reference>
<feature type="region of interest" description="Disordered" evidence="1">
    <location>
        <begin position="28"/>
        <end position="57"/>
    </location>
</feature>
<evidence type="ECO:0000256" key="1">
    <source>
        <dbReference type="SAM" id="MobiDB-lite"/>
    </source>
</evidence>
<proteinExistence type="predicted"/>
<evidence type="ECO:0000313" key="2">
    <source>
        <dbReference type="EMBL" id="OQU93185.1"/>
    </source>
</evidence>
<dbReference type="Gramene" id="OQU93185">
    <property type="protein sequence ID" value="OQU93185"/>
    <property type="gene ID" value="SORBI_3001G495550"/>
</dbReference>
<sequence length="105" mass="11040">MMAFPRPCLHTDPSGTRGYMHPSLQSLHARAATAATPAGTDTSQSHSPSKCVLPPLPLRTSTPAVTVGVTTPRRAGGPCCAVHMHLLTEECPTPSCLPPTRTGHY</sequence>
<accession>A0A1Z5SBQ6</accession>
<feature type="compositionally biased region" description="Low complexity" evidence="1">
    <location>
        <begin position="29"/>
        <end position="42"/>
    </location>
</feature>
<dbReference type="Proteomes" id="UP000000768">
    <property type="component" value="Chromosome 1"/>
</dbReference>
<protein>
    <submittedName>
        <fullName evidence="2">Uncharacterized protein</fullName>
    </submittedName>
</protein>
<dbReference type="EMBL" id="CM000760">
    <property type="protein sequence ID" value="OQU93185.1"/>
    <property type="molecule type" value="Genomic_DNA"/>
</dbReference>
<name>A0A1Z5SBQ6_SORBI</name>
<gene>
    <name evidence="2" type="ORF">SORBI_3001G495550</name>
</gene>